<dbReference type="SMART" id="SM00822">
    <property type="entry name" value="PKS_KR"/>
    <property type="match status" value="1"/>
</dbReference>
<dbReference type="InterPro" id="IPR050259">
    <property type="entry name" value="SDR"/>
</dbReference>
<evidence type="ECO:0000256" key="2">
    <source>
        <dbReference type="ARBA" id="ARBA00023002"/>
    </source>
</evidence>
<evidence type="ECO:0000313" key="5">
    <source>
        <dbReference type="EMBL" id="BCK82312.1"/>
    </source>
</evidence>
<dbReference type="NCBIfam" id="NF009466">
    <property type="entry name" value="PRK12826.1-2"/>
    <property type="match status" value="1"/>
</dbReference>
<dbReference type="FunFam" id="3.40.50.720:FF:000173">
    <property type="entry name" value="3-oxoacyl-[acyl-carrier protein] reductase"/>
    <property type="match status" value="1"/>
</dbReference>
<keyword evidence="6" id="KW-1185">Reference proteome</keyword>
<dbReference type="GO" id="GO:0008202">
    <property type="term" value="P:steroid metabolic process"/>
    <property type="evidence" value="ECO:0007669"/>
    <property type="project" value="UniProtKB-KW"/>
</dbReference>
<dbReference type="InterPro" id="IPR057326">
    <property type="entry name" value="KR_dom"/>
</dbReference>
<dbReference type="PRINTS" id="PR00081">
    <property type="entry name" value="GDHRDH"/>
</dbReference>
<dbReference type="NCBIfam" id="NF047420">
    <property type="entry name" value="EF_P_mod_YmfI"/>
    <property type="match status" value="1"/>
</dbReference>
<accession>A0A810Q7R5</accession>
<dbReference type="PANTHER" id="PTHR42879">
    <property type="entry name" value="3-OXOACYL-(ACYL-CARRIER-PROTEIN) REDUCTASE"/>
    <property type="match status" value="1"/>
</dbReference>
<gene>
    <name evidence="5" type="primary">fabG</name>
    <name evidence="5" type="ORF">MM50RIKEN_20750</name>
</gene>
<keyword evidence="3" id="KW-0753">Steroid metabolism</keyword>
<keyword evidence="2" id="KW-0560">Oxidoreductase</keyword>
<sequence length="244" mass="26158">MEKIALVTGSSRGIGRAVATELARQGWAVCINYREREDCARSLVEQLTGEGCRVMAVQADVACREQVNTMVRQVEDAFGPVALLVNNAGVAGQALFQDITDELWHRYFSVNVDGAYHAIQAVLPAMLHHHQGCIINTSSIWGLRGASCEVTYSCTKAALIGLTRSLAAELAPTHIRVNCVAPGVIRTDMLDALPAEVLPQLAQETPMGRLGTPEDIAHAVAFLASDKADFITGQVLTCDGGFIL</sequence>
<evidence type="ECO:0000259" key="4">
    <source>
        <dbReference type="SMART" id="SM00822"/>
    </source>
</evidence>
<evidence type="ECO:0000256" key="3">
    <source>
        <dbReference type="ARBA" id="ARBA00023221"/>
    </source>
</evidence>
<name>A0A810Q7R5_9FIRM</name>
<proteinExistence type="inferred from homology"/>
<dbReference type="InterPro" id="IPR020904">
    <property type="entry name" value="Sc_DH/Rdtase_CS"/>
</dbReference>
<keyword evidence="3" id="KW-0443">Lipid metabolism</keyword>
<dbReference type="Pfam" id="PF13561">
    <property type="entry name" value="adh_short_C2"/>
    <property type="match status" value="1"/>
</dbReference>
<protein>
    <submittedName>
        <fullName evidence="5">3-oxoacyl-ACP reductase</fullName>
    </submittedName>
</protein>
<dbReference type="GO" id="GO:0032787">
    <property type="term" value="P:monocarboxylic acid metabolic process"/>
    <property type="evidence" value="ECO:0007669"/>
    <property type="project" value="UniProtKB-ARBA"/>
</dbReference>
<dbReference type="InterPro" id="IPR036291">
    <property type="entry name" value="NAD(P)-bd_dom_sf"/>
</dbReference>
<evidence type="ECO:0000256" key="1">
    <source>
        <dbReference type="ARBA" id="ARBA00006484"/>
    </source>
</evidence>
<dbReference type="EMBL" id="AP023418">
    <property type="protein sequence ID" value="BCK82312.1"/>
    <property type="molecule type" value="Genomic_DNA"/>
</dbReference>
<dbReference type="PANTHER" id="PTHR42879:SF2">
    <property type="entry name" value="3-OXOACYL-[ACYL-CARRIER-PROTEIN] REDUCTASE FABG"/>
    <property type="match status" value="1"/>
</dbReference>
<reference evidence="5" key="1">
    <citation type="submission" date="2020-09" db="EMBL/GenBank/DDBJ databases">
        <title>New species isolated from human feces.</title>
        <authorList>
            <person name="Kitahara M."/>
            <person name="Shigeno Y."/>
            <person name="Shime M."/>
            <person name="Matsumoto Y."/>
            <person name="Nakamura S."/>
            <person name="Motooka D."/>
            <person name="Fukuoka S."/>
            <person name="Nishikawa H."/>
            <person name="Benno Y."/>
        </authorList>
    </citation>
    <scope>NUCLEOTIDE SEQUENCE</scope>
    <source>
        <strain evidence="5">MM50</strain>
    </source>
</reference>
<evidence type="ECO:0000313" key="6">
    <source>
        <dbReference type="Proteomes" id="UP000681035"/>
    </source>
</evidence>
<dbReference type="InterPro" id="IPR002347">
    <property type="entry name" value="SDR_fam"/>
</dbReference>
<dbReference type="GO" id="GO:0016491">
    <property type="term" value="F:oxidoreductase activity"/>
    <property type="evidence" value="ECO:0007669"/>
    <property type="project" value="UniProtKB-KW"/>
</dbReference>
<feature type="domain" description="Ketoreductase" evidence="4">
    <location>
        <begin position="3"/>
        <end position="174"/>
    </location>
</feature>
<organism evidence="5 6">
    <name type="scientific">Vescimonas coprocola</name>
    <dbReference type="NCBI Taxonomy" id="2714355"/>
    <lineage>
        <taxon>Bacteria</taxon>
        <taxon>Bacillati</taxon>
        <taxon>Bacillota</taxon>
        <taxon>Clostridia</taxon>
        <taxon>Eubacteriales</taxon>
        <taxon>Oscillospiraceae</taxon>
        <taxon>Vescimonas</taxon>
    </lineage>
</organism>
<dbReference type="AlphaFoldDB" id="A0A810Q7R5"/>
<dbReference type="KEGG" id="vcop:MM50RIKEN_20750"/>
<dbReference type="RefSeq" id="WP_213540833.1">
    <property type="nucleotide sequence ID" value="NZ_AP023418.1"/>
</dbReference>
<dbReference type="Gene3D" id="3.40.50.720">
    <property type="entry name" value="NAD(P)-binding Rossmann-like Domain"/>
    <property type="match status" value="1"/>
</dbReference>
<dbReference type="PRINTS" id="PR00080">
    <property type="entry name" value="SDRFAMILY"/>
</dbReference>
<dbReference type="NCBIfam" id="NF005559">
    <property type="entry name" value="PRK07231.1"/>
    <property type="match status" value="1"/>
</dbReference>
<dbReference type="PROSITE" id="PS00061">
    <property type="entry name" value="ADH_SHORT"/>
    <property type="match status" value="1"/>
</dbReference>
<dbReference type="Proteomes" id="UP000681035">
    <property type="component" value="Chromosome"/>
</dbReference>
<comment type="similarity">
    <text evidence="1">Belongs to the short-chain dehydrogenases/reductases (SDR) family.</text>
</comment>
<dbReference type="SUPFAM" id="SSF51735">
    <property type="entry name" value="NAD(P)-binding Rossmann-fold domains"/>
    <property type="match status" value="1"/>
</dbReference>